<dbReference type="RefSeq" id="WP_341839442.1">
    <property type="nucleotide sequence ID" value="NZ_CP149792.1"/>
</dbReference>
<evidence type="ECO:0000313" key="2">
    <source>
        <dbReference type="EMBL" id="WZN44673.1"/>
    </source>
</evidence>
<dbReference type="SUPFAM" id="SSF56925">
    <property type="entry name" value="OMPA-like"/>
    <property type="match status" value="1"/>
</dbReference>
<dbReference type="InterPro" id="IPR011250">
    <property type="entry name" value="OMP/PagP_B-barrel"/>
</dbReference>
<gene>
    <name evidence="2" type="ORF">WJU22_17395</name>
</gene>
<dbReference type="EMBL" id="CP150096">
    <property type="protein sequence ID" value="WZN44673.1"/>
    <property type="molecule type" value="Genomic_DNA"/>
</dbReference>
<dbReference type="Gene3D" id="2.40.160.20">
    <property type="match status" value="1"/>
</dbReference>
<name>A0ABZ2YZ79_9BACT</name>
<dbReference type="InterPro" id="IPR045743">
    <property type="entry name" value="DUF6089"/>
</dbReference>
<sequence>MKRITGIVLLLAAPFVSKSQDWHIGGTAGISNYNGDLTEKRVDFTTTGPMIGLLVKRDVNRWLTLRGGFTFGLIKADDKNNSEASLKARNLSFRSPIWEGHLGAELNILDIDDRGFTPYVFGGVALFSFYPTAKDSSGARVPLRRLSTEGQGLPQYPERGGQYALHQISIPFGVGFKYLLTDRFTIGFELGLRPTFTDYLDDVSTTYVDYNTLLAERGQTAVDWAWRGDEVHGGSYPLDGAKRGSAKYKDWYTFTGITFLYRLGGSSGGHRSTNFSKCFRM</sequence>
<accession>A0ABZ2YZ79</accession>
<dbReference type="Pfam" id="PF19573">
    <property type="entry name" value="DUF6089"/>
    <property type="match status" value="1"/>
</dbReference>
<evidence type="ECO:0000313" key="3">
    <source>
        <dbReference type="Proteomes" id="UP001449657"/>
    </source>
</evidence>
<feature type="domain" description="DUF6089" evidence="1">
    <location>
        <begin position="3"/>
        <end position="129"/>
    </location>
</feature>
<protein>
    <submittedName>
        <fullName evidence="2">DUF6089 family protein</fullName>
    </submittedName>
</protein>
<evidence type="ECO:0000259" key="1">
    <source>
        <dbReference type="Pfam" id="PF19573"/>
    </source>
</evidence>
<keyword evidence="3" id="KW-1185">Reference proteome</keyword>
<organism evidence="2 3">
    <name type="scientific">Chitinophaga caseinilytica</name>
    <dbReference type="NCBI Taxonomy" id="2267521"/>
    <lineage>
        <taxon>Bacteria</taxon>
        <taxon>Pseudomonadati</taxon>
        <taxon>Bacteroidota</taxon>
        <taxon>Chitinophagia</taxon>
        <taxon>Chitinophagales</taxon>
        <taxon>Chitinophagaceae</taxon>
        <taxon>Chitinophaga</taxon>
    </lineage>
</organism>
<dbReference type="Proteomes" id="UP001449657">
    <property type="component" value="Chromosome"/>
</dbReference>
<reference evidence="2 3" key="1">
    <citation type="submission" date="2024-03" db="EMBL/GenBank/DDBJ databases">
        <title>Chitinophaga caseinilytica sp. nov., a casein hydrolysing bacterium isolated from forest soil.</title>
        <authorList>
            <person name="Lee D.S."/>
            <person name="Han D.M."/>
            <person name="Baek J.H."/>
            <person name="Choi D.G."/>
            <person name="Jeon J.H."/>
            <person name="Jeon C.O."/>
        </authorList>
    </citation>
    <scope>NUCLEOTIDE SEQUENCE [LARGE SCALE GENOMIC DNA]</scope>
    <source>
        <strain evidence="2 3">KACC 19118</strain>
    </source>
</reference>
<proteinExistence type="predicted"/>